<feature type="compositionally biased region" description="Acidic residues" evidence="1">
    <location>
        <begin position="751"/>
        <end position="761"/>
    </location>
</feature>
<evidence type="ECO:0000256" key="1">
    <source>
        <dbReference type="SAM" id="MobiDB-lite"/>
    </source>
</evidence>
<feature type="region of interest" description="Disordered" evidence="1">
    <location>
        <begin position="746"/>
        <end position="796"/>
    </location>
</feature>
<dbReference type="Gene3D" id="3.60.15.10">
    <property type="entry name" value="Ribonuclease Z/Hydroxyacylglutathione hydrolase-like"/>
    <property type="match status" value="1"/>
</dbReference>
<evidence type="ECO:0000313" key="4">
    <source>
        <dbReference type="EMBL" id="TFY63714.1"/>
    </source>
</evidence>
<evidence type="ECO:0000256" key="3">
    <source>
        <dbReference type="SAM" id="SignalP"/>
    </source>
</evidence>
<feature type="compositionally biased region" description="Basic and acidic residues" evidence="1">
    <location>
        <begin position="664"/>
        <end position="673"/>
    </location>
</feature>
<dbReference type="PANTHER" id="PTHR13754">
    <property type="entry name" value="METALLO-BETA-LACTAMASE SUPERFAMILY PROTEIN"/>
    <property type="match status" value="1"/>
</dbReference>
<keyword evidence="2" id="KW-0812">Transmembrane</keyword>
<protein>
    <submittedName>
        <fullName evidence="4">Uncharacterized protein</fullName>
    </submittedName>
</protein>
<dbReference type="CDD" id="cd07713">
    <property type="entry name" value="DHPS-like_MBL-fold"/>
    <property type="match status" value="1"/>
</dbReference>
<dbReference type="GO" id="GO:0016740">
    <property type="term" value="F:transferase activity"/>
    <property type="evidence" value="ECO:0007669"/>
    <property type="project" value="TreeGrafter"/>
</dbReference>
<sequence length="796" mass="83390">MLGSSTSAFAICLLSLCFSGFVNGAPVVQPDPVLMAPRQLATPTTVTTTETIQAPTGPMLQTCQITLTPNSDGSYEEVKSCSLSAMGSSSAASGAASSNAAPANASPPAVVVVGTSSIASSAMFATGAAATSVAASISSAAAAAATSAVGAINNGAGGAAASVSAASSASAAAVSKTAVSDAAVTFTVPGRHILILPYGLIIFCVITGTMLLVIVFQHFERMRYRRAFRQRKQAEAGYGSISVDRFAVTFLVDNCIEWMTKLPPGFTHEVKLHLADNPPIDDVTGAPFLDLENYCCGAHGFSALIETQVGGEASHFTLFDTGPDSRAIARNVAAMHIDTHKIERIILSHWHSDHSGGMLSFLRIRTQSASQEASRSPCVVDLNPDRPVARGISVQGKVIGRLPNDPTFDEIRELGGVPETHAEGHVVADGTVWVSGEIPRVTDFESGLPGAVRWLENEGKPDWVAEEHIMDERYAAIDVAGKGLVLFSACSHAGIVNVVKDAVAQFSRPIYMIIGGLHLAGTDLVPRIEPTVDFLANRLRPAPTYVLPMHCSGFAAKVALEHALGEGCVPAGVGHKFEVTGDREAEKLIFAPTIHRTGAVIAGSAVVATYLTWRTLQGDKIALDSVASSSKYAAPGAKATDAPDAVAGARQAAAEEASLEESLTDPHDVREHAEEESESSGGAYNPATGEINWDCPCLGGMAHGPCGMQFREAFSCFVFSEKEPKGIDCVEKFKAMQDCFREHPEHYGEDIMNDDDDEDDVAPPTGDSPVGGHTTEPIAQTLSESQAEQPTSSSTA</sequence>
<feature type="chain" id="PRO_5021404836" evidence="3">
    <location>
        <begin position="25"/>
        <end position="796"/>
    </location>
</feature>
<dbReference type="AlphaFoldDB" id="A0A4Y9YMJ4"/>
<reference evidence="4 5" key="1">
    <citation type="submission" date="2019-01" db="EMBL/GenBank/DDBJ databases">
        <title>Genome sequencing of the rare red list fungi Fomitopsis rosea.</title>
        <authorList>
            <person name="Buettner E."/>
            <person name="Kellner H."/>
        </authorList>
    </citation>
    <scope>NUCLEOTIDE SEQUENCE [LARGE SCALE GENOMIC DNA]</scope>
    <source>
        <strain evidence="4 5">DSM 105464</strain>
    </source>
</reference>
<dbReference type="InterPro" id="IPR036866">
    <property type="entry name" value="RibonucZ/Hydroxyglut_hydro"/>
</dbReference>
<evidence type="ECO:0000313" key="5">
    <source>
        <dbReference type="Proteomes" id="UP000298390"/>
    </source>
</evidence>
<organism evidence="4 5">
    <name type="scientific">Rhodofomes roseus</name>
    <dbReference type="NCBI Taxonomy" id="34475"/>
    <lineage>
        <taxon>Eukaryota</taxon>
        <taxon>Fungi</taxon>
        <taxon>Dikarya</taxon>
        <taxon>Basidiomycota</taxon>
        <taxon>Agaricomycotina</taxon>
        <taxon>Agaricomycetes</taxon>
        <taxon>Polyporales</taxon>
        <taxon>Rhodofomes</taxon>
    </lineage>
</organism>
<dbReference type="STRING" id="34475.A0A4Y9YMJ4"/>
<dbReference type="PROSITE" id="PS51808">
    <property type="entry name" value="CHCH"/>
    <property type="match status" value="1"/>
</dbReference>
<feature type="compositionally biased region" description="Low complexity" evidence="1">
    <location>
        <begin position="642"/>
        <end position="656"/>
    </location>
</feature>
<feature type="region of interest" description="Disordered" evidence="1">
    <location>
        <begin position="635"/>
        <end position="686"/>
    </location>
</feature>
<feature type="transmembrane region" description="Helical" evidence="2">
    <location>
        <begin position="195"/>
        <end position="216"/>
    </location>
</feature>
<keyword evidence="2" id="KW-1133">Transmembrane helix</keyword>
<dbReference type="InterPro" id="IPR041712">
    <property type="entry name" value="DHPS-like_MBL-fold"/>
</dbReference>
<dbReference type="PANTHER" id="PTHR13754:SF13">
    <property type="entry name" value="METALLO-BETA-LACTAMASE SUPERFAMILY PROTEIN (AFU_ORTHOLOGUE AFUA_3G07630)"/>
    <property type="match status" value="1"/>
</dbReference>
<keyword evidence="3" id="KW-0732">Signal</keyword>
<dbReference type="Proteomes" id="UP000298390">
    <property type="component" value="Unassembled WGS sequence"/>
</dbReference>
<dbReference type="Gene3D" id="1.10.287.2900">
    <property type="match status" value="1"/>
</dbReference>
<name>A0A4Y9YMJ4_9APHY</name>
<dbReference type="SUPFAM" id="SSF56281">
    <property type="entry name" value="Metallo-hydrolase/oxidoreductase"/>
    <property type="match status" value="1"/>
</dbReference>
<proteinExistence type="predicted"/>
<evidence type="ECO:0000256" key="2">
    <source>
        <dbReference type="SAM" id="Phobius"/>
    </source>
</evidence>
<dbReference type="InterPro" id="IPR052926">
    <property type="entry name" value="Metallo-beta-lactamase_dom"/>
</dbReference>
<feature type="signal peptide" evidence="3">
    <location>
        <begin position="1"/>
        <end position="24"/>
    </location>
</feature>
<feature type="compositionally biased region" description="Polar residues" evidence="1">
    <location>
        <begin position="777"/>
        <end position="796"/>
    </location>
</feature>
<gene>
    <name evidence="4" type="ORF">EVJ58_g3086</name>
</gene>
<comment type="caution">
    <text evidence="4">The sequence shown here is derived from an EMBL/GenBank/DDBJ whole genome shotgun (WGS) entry which is preliminary data.</text>
</comment>
<accession>A0A4Y9YMJ4</accession>
<dbReference type="EMBL" id="SEKV01000121">
    <property type="protein sequence ID" value="TFY63714.1"/>
    <property type="molecule type" value="Genomic_DNA"/>
</dbReference>
<keyword evidence="2" id="KW-0472">Membrane</keyword>